<evidence type="ECO:0000313" key="2">
    <source>
        <dbReference type="EMBL" id="BBE38992.1"/>
    </source>
</evidence>
<reference evidence="2" key="1">
    <citation type="submission" date="2011-01" db="EMBL/GenBank/DDBJ databases">
        <title>Evolutionary Significance of Chromosomal Super-Integrons in Vibrio vulnificus Strains.</title>
        <authorList>
            <person name="Shu H.Y."/>
            <person name="Wu K.M."/>
            <person name="Liu T.T."/>
            <person name="Liu Y.M."/>
            <person name="Liao T.L."/>
            <person name="Hor L.I."/>
            <person name="Tsai S.F."/>
            <person name="Chen C.Y."/>
        </authorList>
    </citation>
    <scope>NUCLEOTIDE SEQUENCE</scope>
    <source>
        <strain evidence="2">CG021</strain>
    </source>
</reference>
<keyword evidence="1" id="KW-1133">Transmembrane helix</keyword>
<accession>A0A6S4PTX1</accession>
<proteinExistence type="predicted"/>
<dbReference type="AlphaFoldDB" id="A0A6S4PTX1"/>
<keyword evidence="1" id="KW-0472">Membrane</keyword>
<sequence length="211" mass="24144">MNVENIKEIIELVVSEQLKTQWVLFVIVGGGLLLSSAFGAYFGSFFKKRGELEALKLEQKEILKQLKLNARATEQIKNDIEHDVWKKKEAISLKTEKLEAFLETIIKLQAAHVEMQTDFVKGKLVHSENYPNLSILDTVSMRQKLYFPELLEPTTALLESFGSIHPIVFKNDGSHNNSEVVRELRELDRDIIGKYHNLLHACRKVIESALN</sequence>
<feature type="transmembrane region" description="Helical" evidence="1">
    <location>
        <begin position="22"/>
        <end position="46"/>
    </location>
</feature>
<name>A0A6S4PTX1_VIBVL</name>
<keyword evidence="1" id="KW-0812">Transmembrane</keyword>
<evidence type="ECO:0000256" key="1">
    <source>
        <dbReference type="SAM" id="Phobius"/>
    </source>
</evidence>
<organism evidence="2">
    <name type="scientific">Vibrio vulnificus</name>
    <dbReference type="NCBI Taxonomy" id="672"/>
    <lineage>
        <taxon>Bacteria</taxon>
        <taxon>Pseudomonadati</taxon>
        <taxon>Pseudomonadota</taxon>
        <taxon>Gammaproteobacteria</taxon>
        <taxon>Vibrionales</taxon>
        <taxon>Vibrionaceae</taxon>
        <taxon>Vibrio</taxon>
    </lineage>
</organism>
<protein>
    <submittedName>
        <fullName evidence="2">Uncharacterized protein</fullName>
    </submittedName>
</protein>
<dbReference type="RefSeq" id="WP_193785083.1">
    <property type="nucleotide sequence ID" value="NZ_JBEIBI010000021.1"/>
</dbReference>
<dbReference type="EMBL" id="AB609752">
    <property type="protein sequence ID" value="BBE38992.1"/>
    <property type="molecule type" value="Genomic_DNA"/>
</dbReference>